<keyword evidence="1" id="KW-0175">Coiled coil</keyword>
<feature type="compositionally biased region" description="Basic and acidic residues" evidence="2">
    <location>
        <begin position="398"/>
        <end position="415"/>
    </location>
</feature>
<protein>
    <submittedName>
        <fullName evidence="3">LAFE_0F07976g1_1</fullName>
    </submittedName>
</protein>
<feature type="region of interest" description="Disordered" evidence="2">
    <location>
        <begin position="398"/>
        <end position="424"/>
    </location>
</feature>
<dbReference type="PANTHER" id="PTHR22761">
    <property type="entry name" value="CHARGED MULTIVESICULAR BODY PROTEIN"/>
    <property type="match status" value="1"/>
</dbReference>
<dbReference type="Pfam" id="PF03357">
    <property type="entry name" value="Snf7"/>
    <property type="match status" value="1"/>
</dbReference>
<evidence type="ECO:0000256" key="2">
    <source>
        <dbReference type="SAM" id="MobiDB-lite"/>
    </source>
</evidence>
<gene>
    <name evidence="3" type="ORF">LAFE_0F07976G</name>
</gene>
<dbReference type="Proteomes" id="UP000190831">
    <property type="component" value="Chromosome F"/>
</dbReference>
<dbReference type="OrthoDB" id="10250120at2759"/>
<feature type="coiled-coil region" evidence="1">
    <location>
        <begin position="335"/>
        <end position="393"/>
    </location>
</feature>
<keyword evidence="4" id="KW-1185">Reference proteome</keyword>
<accession>A0A1G4MFC1</accession>
<name>A0A1G4MFC1_LACFM</name>
<evidence type="ECO:0000256" key="1">
    <source>
        <dbReference type="SAM" id="Coils"/>
    </source>
</evidence>
<dbReference type="STRING" id="4955.A0A1G4MFC1"/>
<dbReference type="EMBL" id="LT598490">
    <property type="protein sequence ID" value="SCW02508.1"/>
    <property type="molecule type" value="Genomic_DNA"/>
</dbReference>
<dbReference type="Pfam" id="PF25880">
    <property type="entry name" value="WHD_CHMP7_1st"/>
    <property type="match status" value="1"/>
</dbReference>
<proteinExistence type="predicted"/>
<dbReference type="InterPro" id="IPR005024">
    <property type="entry name" value="Snf7_fam"/>
</dbReference>
<organism evidence="3 4">
    <name type="scientific">Lachancea fermentati</name>
    <name type="common">Zygosaccharomyces fermentati</name>
    <dbReference type="NCBI Taxonomy" id="4955"/>
    <lineage>
        <taxon>Eukaryota</taxon>
        <taxon>Fungi</taxon>
        <taxon>Dikarya</taxon>
        <taxon>Ascomycota</taxon>
        <taxon>Saccharomycotina</taxon>
        <taxon>Saccharomycetes</taxon>
        <taxon>Saccharomycetales</taxon>
        <taxon>Saccharomycetaceae</taxon>
        <taxon>Lachancea</taxon>
    </lineage>
</organism>
<evidence type="ECO:0000313" key="4">
    <source>
        <dbReference type="Proteomes" id="UP000190831"/>
    </source>
</evidence>
<dbReference type="PANTHER" id="PTHR22761:SF96">
    <property type="entry name" value="BCDNA.GH08385"/>
    <property type="match status" value="1"/>
</dbReference>
<dbReference type="GO" id="GO:0000815">
    <property type="term" value="C:ESCRT III complex"/>
    <property type="evidence" value="ECO:0007669"/>
    <property type="project" value="TreeGrafter"/>
</dbReference>
<dbReference type="GO" id="GO:0032511">
    <property type="term" value="P:late endosome to vacuole transport via multivesicular body sorting pathway"/>
    <property type="evidence" value="ECO:0007669"/>
    <property type="project" value="TreeGrafter"/>
</dbReference>
<evidence type="ECO:0000313" key="3">
    <source>
        <dbReference type="EMBL" id="SCW02508.1"/>
    </source>
</evidence>
<reference evidence="4" key="1">
    <citation type="submission" date="2016-03" db="EMBL/GenBank/DDBJ databases">
        <authorList>
            <person name="Devillers H."/>
        </authorList>
    </citation>
    <scope>NUCLEOTIDE SEQUENCE [LARGE SCALE GENOMIC DNA]</scope>
</reference>
<dbReference type="AlphaFoldDB" id="A0A1G4MFC1"/>
<dbReference type="OMA" id="NEQMATT"/>
<dbReference type="GO" id="GO:0005771">
    <property type="term" value="C:multivesicular body"/>
    <property type="evidence" value="ECO:0007669"/>
    <property type="project" value="TreeGrafter"/>
</dbReference>
<sequence>MKKTRLPETRLNSLYSDFRPLKELNPEGFHANVRTWKDYLLKTICHDRLTIKCGRSLLESLNLMQFGVPQSIDVVLDELVSEGTLIPLEDFVQGKQNIFLSSLRWALRKTPILPPFRSRISSKGFYLKEVELVAVPSLEEKYEIVMDKIKSSIYSHSNKFSDLIFTKDDFCRRVQMNDFLNDWAEFEIMLTYLQLFKREIVVDNNVIKMCGRGAGNLVSNFEPNKITENDRSIASLKSVTWRYKSQISNLEESIAHYSQVLEGDIESGRPKELQRVHLRIKKMLEKNLLNSYNNLHNIQKMRNSIEAALDAVTLYEVLQQSKGAIKTISEELGSVEKIEKTLIESEDEMSKIEEISNVLTVGRDNEDEIDKELENMGKELKKEQEALNKLAKLQIGKDEVGKSTEEADDIIDSKSESQAVPLAG</sequence>
<dbReference type="GO" id="GO:0009898">
    <property type="term" value="C:cytoplasmic side of plasma membrane"/>
    <property type="evidence" value="ECO:0007669"/>
    <property type="project" value="TreeGrafter"/>
</dbReference>
<dbReference type="GO" id="GO:0006900">
    <property type="term" value="P:vesicle budding from membrane"/>
    <property type="evidence" value="ECO:0007669"/>
    <property type="project" value="TreeGrafter"/>
</dbReference>